<dbReference type="PROSITE" id="PS00211">
    <property type="entry name" value="ABC_TRANSPORTER_1"/>
    <property type="match status" value="1"/>
</dbReference>
<dbReference type="EMBL" id="JAIVFP010000001">
    <property type="protein sequence ID" value="MCI4683046.1"/>
    <property type="molecule type" value="Genomic_DNA"/>
</dbReference>
<dbReference type="Proteomes" id="UP001139104">
    <property type="component" value="Unassembled WGS sequence"/>
</dbReference>
<evidence type="ECO:0000256" key="4">
    <source>
        <dbReference type="ARBA" id="ARBA00022840"/>
    </source>
</evidence>
<accession>A0ABS9Z6H0</accession>
<dbReference type="InterPro" id="IPR050153">
    <property type="entry name" value="Metal_Ion_Import_ABC"/>
</dbReference>
<name>A0ABS9Z6H0_9HYPH</name>
<dbReference type="InterPro" id="IPR017871">
    <property type="entry name" value="ABC_transporter-like_CS"/>
</dbReference>
<gene>
    <name evidence="9" type="ORF">K2U94_09750</name>
</gene>
<evidence type="ECO:0000313" key="9">
    <source>
        <dbReference type="EMBL" id="MCI4683046.1"/>
    </source>
</evidence>
<evidence type="ECO:0000256" key="5">
    <source>
        <dbReference type="ARBA" id="ARBA00022906"/>
    </source>
</evidence>
<feature type="transmembrane region" description="Helical" evidence="7">
    <location>
        <begin position="20"/>
        <end position="40"/>
    </location>
</feature>
<dbReference type="Gene3D" id="3.40.50.300">
    <property type="entry name" value="P-loop containing nucleotide triphosphate hydrolases"/>
    <property type="match status" value="1"/>
</dbReference>
<evidence type="ECO:0000256" key="7">
    <source>
        <dbReference type="SAM" id="Phobius"/>
    </source>
</evidence>
<sequence>MSAASLVGMDIAYRRGARDALAGASLAIWSGEIVALLGANGSGKTTLLRILMGFLAPAGGRVLLDGAPIEKLGRRAIARKIAYVAQNHAAPFPYLVRDVVALGRLPHSGWRPGASAHEEPHVDEALRRLRISHLADRPYTEISGGERQLAMLGRALAQGAEILVLDEPMTGLDYGAQLRLIALLRGLAAEARGIVMTTHHPEHAHWASDRVAFLEKGRIAEQGPPDEVLTAAAIERLYGVKVDTLETDTGRRLFGPREHGSW</sequence>
<keyword evidence="10" id="KW-1185">Reference proteome</keyword>
<evidence type="ECO:0000256" key="6">
    <source>
        <dbReference type="ARBA" id="ARBA00023065"/>
    </source>
</evidence>
<keyword evidence="6" id="KW-0406">Ion transport</keyword>
<protein>
    <submittedName>
        <fullName evidence="9">ABC transporter ATP-binding protein</fullName>
    </submittedName>
</protein>
<dbReference type="CDD" id="cd03214">
    <property type="entry name" value="ABC_Iron-Siderophores_B12_Hemin"/>
    <property type="match status" value="1"/>
</dbReference>
<evidence type="ECO:0000313" key="10">
    <source>
        <dbReference type="Proteomes" id="UP001139104"/>
    </source>
</evidence>
<evidence type="ECO:0000256" key="1">
    <source>
        <dbReference type="ARBA" id="ARBA00005417"/>
    </source>
</evidence>
<dbReference type="Pfam" id="PF00005">
    <property type="entry name" value="ABC_tran"/>
    <property type="match status" value="1"/>
</dbReference>
<feature type="domain" description="ABC transporter" evidence="8">
    <location>
        <begin position="6"/>
        <end position="241"/>
    </location>
</feature>
<evidence type="ECO:0000256" key="2">
    <source>
        <dbReference type="ARBA" id="ARBA00022448"/>
    </source>
</evidence>
<comment type="similarity">
    <text evidence="1">Belongs to the ABC transporter superfamily.</text>
</comment>
<dbReference type="GO" id="GO:0005524">
    <property type="term" value="F:ATP binding"/>
    <property type="evidence" value="ECO:0007669"/>
    <property type="project" value="UniProtKB-KW"/>
</dbReference>
<keyword evidence="7" id="KW-1133">Transmembrane helix</keyword>
<dbReference type="RefSeq" id="WP_243067018.1">
    <property type="nucleotide sequence ID" value="NZ_JAIVFK010000012.1"/>
</dbReference>
<dbReference type="SMART" id="SM00382">
    <property type="entry name" value="AAA"/>
    <property type="match status" value="1"/>
</dbReference>
<evidence type="ECO:0000259" key="8">
    <source>
        <dbReference type="PROSITE" id="PS50893"/>
    </source>
</evidence>
<dbReference type="InterPro" id="IPR003593">
    <property type="entry name" value="AAA+_ATPase"/>
</dbReference>
<dbReference type="SUPFAM" id="SSF52540">
    <property type="entry name" value="P-loop containing nucleoside triphosphate hydrolases"/>
    <property type="match status" value="1"/>
</dbReference>
<organism evidence="9 10">
    <name type="scientific">Candidatus Rhodoblastus alkanivorans</name>
    <dbReference type="NCBI Taxonomy" id="2954117"/>
    <lineage>
        <taxon>Bacteria</taxon>
        <taxon>Pseudomonadati</taxon>
        <taxon>Pseudomonadota</taxon>
        <taxon>Alphaproteobacteria</taxon>
        <taxon>Hyphomicrobiales</taxon>
        <taxon>Rhodoblastaceae</taxon>
        <taxon>Rhodoblastus</taxon>
    </lineage>
</organism>
<keyword evidence="5" id="KW-0862">Zinc</keyword>
<dbReference type="InterPro" id="IPR027417">
    <property type="entry name" value="P-loop_NTPase"/>
</dbReference>
<dbReference type="PANTHER" id="PTHR42734">
    <property type="entry name" value="METAL TRANSPORT SYSTEM ATP-BINDING PROTEIN TM_0124-RELATED"/>
    <property type="match status" value="1"/>
</dbReference>
<dbReference type="PANTHER" id="PTHR42734:SF19">
    <property type="entry name" value="IRON COMPOUNDS ABC TRANSPORTER, ATP-BINDING PROTEIN"/>
    <property type="match status" value="1"/>
</dbReference>
<keyword evidence="5" id="KW-0864">Zinc transport</keyword>
<evidence type="ECO:0000256" key="3">
    <source>
        <dbReference type="ARBA" id="ARBA00022741"/>
    </source>
</evidence>
<keyword evidence="7" id="KW-0812">Transmembrane</keyword>
<keyword evidence="2" id="KW-0813">Transport</keyword>
<dbReference type="PROSITE" id="PS50893">
    <property type="entry name" value="ABC_TRANSPORTER_2"/>
    <property type="match status" value="1"/>
</dbReference>
<dbReference type="InterPro" id="IPR003439">
    <property type="entry name" value="ABC_transporter-like_ATP-bd"/>
</dbReference>
<keyword evidence="3" id="KW-0547">Nucleotide-binding</keyword>
<keyword evidence="4 9" id="KW-0067">ATP-binding</keyword>
<comment type="caution">
    <text evidence="9">The sequence shown here is derived from an EMBL/GenBank/DDBJ whole genome shotgun (WGS) entry which is preliminary data.</text>
</comment>
<reference evidence="9" key="1">
    <citation type="journal article" date="2022" name="ISME J.">
        <title>Identification of active gaseous-alkane degraders at natural gas seeps.</title>
        <authorList>
            <person name="Farhan Ul Haque M."/>
            <person name="Hernandez M."/>
            <person name="Crombie A.T."/>
            <person name="Murrell J.C."/>
        </authorList>
    </citation>
    <scope>NUCLEOTIDE SEQUENCE</scope>
    <source>
        <strain evidence="9">PC2</strain>
    </source>
</reference>
<keyword evidence="7" id="KW-0472">Membrane</keyword>
<proteinExistence type="inferred from homology"/>